<evidence type="ECO:0000313" key="2">
    <source>
        <dbReference type="EMBL" id="GFZ09078.1"/>
    </source>
</evidence>
<protein>
    <recommendedName>
        <fullName evidence="1">4Fe-4S ferredoxin-type domain-containing protein</fullName>
    </recommendedName>
</protein>
<dbReference type="Pfam" id="PF12617">
    <property type="entry name" value="LdpA_C"/>
    <property type="match status" value="1"/>
</dbReference>
<dbReference type="EMBL" id="BJWL01000020">
    <property type="protein sequence ID" value="GFZ09078.1"/>
    <property type="molecule type" value="Genomic_DNA"/>
</dbReference>
<comment type="caution">
    <text evidence="2">The sequence shown here is derived from an EMBL/GenBank/DDBJ whole genome shotgun (WGS) entry which is preliminary data.</text>
</comment>
<organism evidence="2 3">
    <name type="scientific">Actinidia rufa</name>
    <dbReference type="NCBI Taxonomy" id="165716"/>
    <lineage>
        <taxon>Eukaryota</taxon>
        <taxon>Viridiplantae</taxon>
        <taxon>Streptophyta</taxon>
        <taxon>Embryophyta</taxon>
        <taxon>Tracheophyta</taxon>
        <taxon>Spermatophyta</taxon>
        <taxon>Magnoliopsida</taxon>
        <taxon>eudicotyledons</taxon>
        <taxon>Gunneridae</taxon>
        <taxon>Pentapetalae</taxon>
        <taxon>asterids</taxon>
        <taxon>Ericales</taxon>
        <taxon>Actinidiaceae</taxon>
        <taxon>Actinidia</taxon>
    </lineage>
</organism>
<accession>A0A7J0GEE4</accession>
<evidence type="ECO:0000259" key="1">
    <source>
        <dbReference type="PROSITE" id="PS51379"/>
    </source>
</evidence>
<name>A0A7J0GEE4_9ERIC</name>
<dbReference type="InterPro" id="IPR017896">
    <property type="entry name" value="4Fe4S_Fe-S-bd"/>
</dbReference>
<evidence type="ECO:0000313" key="3">
    <source>
        <dbReference type="Proteomes" id="UP000585474"/>
    </source>
</evidence>
<proteinExistence type="predicted"/>
<feature type="domain" description="4Fe-4S ferredoxin-type" evidence="1">
    <location>
        <begin position="62"/>
        <end position="93"/>
    </location>
</feature>
<keyword evidence="3" id="KW-1185">Reference proteome</keyword>
<dbReference type="PROSITE" id="PS51379">
    <property type="entry name" value="4FE4S_FER_2"/>
    <property type="match status" value="1"/>
</dbReference>
<sequence>MGNKMGFSDEKSSMRVDCIDCAANASVVSAVNEGIKAVRDVVPLRMPWVMVSVNDDEDLHFRKDEFDPNDCPLDCSRPCEIVCPADAISLEATPGVLKADCTFKELCTGLGDSVGCVKLIAVSLTHIGDSTISLMNKMYSIMKPNPACFNLWQVNSSTSLHALVGGVAYGGYARKVSTIFLRLWEVLPNAKPILSLNRLHESDWI</sequence>
<gene>
    <name evidence="2" type="ORF">Acr_20g0008860</name>
</gene>
<dbReference type="InterPro" id="IPR021039">
    <property type="entry name" value="Fe-S-bd_prot_LdpA_C"/>
</dbReference>
<dbReference type="Proteomes" id="UP000585474">
    <property type="component" value="Unassembled WGS sequence"/>
</dbReference>
<dbReference type="OrthoDB" id="204405at2759"/>
<reference evidence="2 3" key="1">
    <citation type="submission" date="2019-07" db="EMBL/GenBank/DDBJ databases">
        <title>De Novo Assembly of kiwifruit Actinidia rufa.</title>
        <authorList>
            <person name="Sugita-Konishi S."/>
            <person name="Sato K."/>
            <person name="Mori E."/>
            <person name="Abe Y."/>
            <person name="Kisaki G."/>
            <person name="Hamano K."/>
            <person name="Suezawa K."/>
            <person name="Otani M."/>
            <person name="Fukuda T."/>
            <person name="Manabe T."/>
            <person name="Gomi K."/>
            <person name="Tabuchi M."/>
            <person name="Akimitsu K."/>
            <person name="Kataoka I."/>
        </authorList>
    </citation>
    <scope>NUCLEOTIDE SEQUENCE [LARGE SCALE GENOMIC DNA]</scope>
    <source>
        <strain evidence="3">cv. Fuchu</strain>
    </source>
</reference>
<dbReference type="AlphaFoldDB" id="A0A7J0GEE4"/>